<gene>
    <name evidence="2" type="ORF">D1953_02790</name>
</gene>
<keyword evidence="2" id="KW-0167">Capsid protein</keyword>
<reference evidence="2 3" key="1">
    <citation type="submission" date="2018-08" db="EMBL/GenBank/DDBJ databases">
        <title>Bacillus jemisoniae sp. nov., Bacillus chryseoplanitiae sp. nov., Bacillus resnikiae sp. nov., and Bacillus frankliniae sp. nov., isolated from Viking spacecraft and associated surfaces.</title>
        <authorList>
            <person name="Seuylemezian A."/>
            <person name="Vaishampayan P."/>
        </authorList>
    </citation>
    <scope>NUCLEOTIDE SEQUENCE [LARGE SCALE GENOMIC DNA]</scope>
    <source>
        <strain evidence="2 3">MA001</strain>
    </source>
</reference>
<dbReference type="SUPFAM" id="SSF56112">
    <property type="entry name" value="Protein kinase-like (PK-like)"/>
    <property type="match status" value="1"/>
</dbReference>
<dbReference type="AlphaFoldDB" id="A0A398BKJ0"/>
<accession>A0A398BKJ0</accession>
<feature type="domain" description="Aminoglycoside phosphotransferase" evidence="1">
    <location>
        <begin position="86"/>
        <end position="293"/>
    </location>
</feature>
<comment type="caution">
    <text evidence="2">The sequence shown here is derived from an EMBL/GenBank/DDBJ whole genome shotgun (WGS) entry which is preliminary data.</text>
</comment>
<protein>
    <submittedName>
        <fullName evidence="2">CotS family spore coat protein</fullName>
    </submittedName>
</protein>
<proteinExistence type="predicted"/>
<dbReference type="InterPro" id="IPR011009">
    <property type="entry name" value="Kinase-like_dom_sf"/>
</dbReference>
<name>A0A398BKJ0_9BACI</name>
<dbReference type="Proteomes" id="UP000266016">
    <property type="component" value="Unassembled WGS sequence"/>
</dbReference>
<dbReference type="Pfam" id="PF01636">
    <property type="entry name" value="APH"/>
    <property type="match status" value="1"/>
</dbReference>
<keyword evidence="3" id="KW-1185">Reference proteome</keyword>
<dbReference type="RefSeq" id="WP_119115610.1">
    <property type="nucleotide sequence ID" value="NZ_QWVS01000002.1"/>
</dbReference>
<dbReference type="Gene3D" id="3.90.1200.10">
    <property type="match status" value="1"/>
</dbReference>
<sequence>MENILIEPWELDALMPELFVPEYIEKIASEVLTHYDFSAQSMQVMATKPARGGAIWKVETSAGPKSLKLLHRRPTRSLFSLGAQEYLVEVQKARVPAIVKTKDGSNYVEAGGKLWFVAEWIEPLAPASKDLEGTKHLCRAIGEFHRLSKGYEPPKHAEIATRLHKWPKNFEKIITKMDWLRNIAYAYPEMPASSHLLQAVDVFEQQAIQGLERLNQSSYSDLVAKGNAYWGLVHQDYGWSNGQMGSDGMWIIDLDGVAFDLPIRDLRKLITNKMIDNSQWDATWVREMIKAYHEVNPISAEVYDILMIELSFPNEFYKHLKGAIFEPELFLNEEAVQLIQMIINLDQTKWPVLEEIKDDWIGVEAR</sequence>
<evidence type="ECO:0000313" key="2">
    <source>
        <dbReference type="EMBL" id="RID89501.1"/>
    </source>
</evidence>
<dbReference type="InterPro" id="IPR002575">
    <property type="entry name" value="Aminoglycoside_PTrfase"/>
</dbReference>
<organism evidence="2 3">
    <name type="scientific">Peribacillus asahii</name>
    <dbReference type="NCBI Taxonomy" id="228899"/>
    <lineage>
        <taxon>Bacteria</taxon>
        <taxon>Bacillati</taxon>
        <taxon>Bacillota</taxon>
        <taxon>Bacilli</taxon>
        <taxon>Bacillales</taxon>
        <taxon>Bacillaceae</taxon>
        <taxon>Peribacillus</taxon>
    </lineage>
</organism>
<dbReference type="EMBL" id="QWVS01000002">
    <property type="protein sequence ID" value="RID89501.1"/>
    <property type="molecule type" value="Genomic_DNA"/>
</dbReference>
<keyword evidence="2" id="KW-0946">Virion</keyword>
<dbReference type="PANTHER" id="PTHR39179:SF1">
    <property type="entry name" value="SPORE COAT PROTEIN I"/>
    <property type="match status" value="1"/>
</dbReference>
<evidence type="ECO:0000313" key="3">
    <source>
        <dbReference type="Proteomes" id="UP000266016"/>
    </source>
</evidence>
<dbReference type="PANTHER" id="PTHR39179">
    <property type="entry name" value="SPORE COAT PROTEIN I"/>
    <property type="match status" value="1"/>
</dbReference>
<dbReference type="NCBIfam" id="TIGR02906">
    <property type="entry name" value="spore_CotS"/>
    <property type="match status" value="1"/>
</dbReference>
<dbReference type="Gene3D" id="3.30.200.20">
    <property type="entry name" value="Phosphorylase Kinase, domain 1"/>
    <property type="match status" value="1"/>
</dbReference>
<dbReference type="GO" id="GO:0042601">
    <property type="term" value="C:endospore-forming forespore"/>
    <property type="evidence" value="ECO:0007669"/>
    <property type="project" value="TreeGrafter"/>
</dbReference>
<dbReference type="InterPro" id="IPR047175">
    <property type="entry name" value="CotS-like"/>
</dbReference>
<evidence type="ECO:0000259" key="1">
    <source>
        <dbReference type="Pfam" id="PF01636"/>
    </source>
</evidence>
<dbReference type="InterPro" id="IPR014255">
    <property type="entry name" value="Spore_coat_CotS"/>
</dbReference>